<dbReference type="PANTHER" id="PTHR19959">
    <property type="entry name" value="KINESIN LIGHT CHAIN"/>
    <property type="match status" value="1"/>
</dbReference>
<name>C3Z2D2_BRAFL</name>
<feature type="repeat" description="TPR" evidence="1">
    <location>
        <begin position="1351"/>
        <end position="1384"/>
    </location>
</feature>
<dbReference type="eggNOG" id="KOG0548">
    <property type="taxonomic scope" value="Eukaryota"/>
</dbReference>
<feature type="repeat" description="TPR" evidence="1">
    <location>
        <begin position="1616"/>
        <end position="1649"/>
    </location>
</feature>
<feature type="repeat" description="TPR" evidence="1">
    <location>
        <begin position="1043"/>
        <end position="1076"/>
    </location>
</feature>
<dbReference type="SMART" id="SM00028">
    <property type="entry name" value="TPR"/>
    <property type="match status" value="27"/>
</dbReference>
<feature type="region of interest" description="Disordered" evidence="2">
    <location>
        <begin position="151"/>
        <end position="175"/>
    </location>
</feature>
<dbReference type="InParanoid" id="C3Z2D2"/>
<dbReference type="EMBL" id="GG666574">
    <property type="protein sequence ID" value="EEN53183.1"/>
    <property type="molecule type" value="Genomic_DNA"/>
</dbReference>
<dbReference type="Pfam" id="PF13374">
    <property type="entry name" value="TPR_10"/>
    <property type="match status" value="3"/>
</dbReference>
<gene>
    <name evidence="4" type="ORF">BRAFLDRAFT_66299</name>
</gene>
<dbReference type="Pfam" id="PF13424">
    <property type="entry name" value="TPR_12"/>
    <property type="match status" value="9"/>
</dbReference>
<protein>
    <recommendedName>
        <fullName evidence="3">Protein-PII uridylyltransferase N-terminal domain-containing protein</fullName>
    </recommendedName>
</protein>
<dbReference type="GO" id="GO:0008773">
    <property type="term" value="F:[protein-PII] uridylyltransferase activity"/>
    <property type="evidence" value="ECO:0007669"/>
    <property type="project" value="InterPro"/>
</dbReference>
<feature type="repeat" description="TPR" evidence="1">
    <location>
        <begin position="1573"/>
        <end position="1606"/>
    </location>
</feature>
<dbReference type="SUPFAM" id="SSF48452">
    <property type="entry name" value="TPR-like"/>
    <property type="match status" value="7"/>
</dbReference>
<sequence>MGQTLEHRIGYVEKLSRKLLQGYTPHFRWVLPHYWGTADGNVLRVAEICDKLDQIVKNEKFTFVEDTYIQALVTAVANGDTMLEQEVLKSLGDHYLTEGKKLYDVSQLSKAAAMYNKALTKCTQSEGKQTLFHRVRYTEKAKDVINKHLSRKGQKEENQVKIANSTPEDVTSTQSDNIHDYHPVDFQRQYQGHLNKGSSSLQKADLDSLDSAEQHFAEALKLVHVRDPTDQQYQREVEPLNMLGDVYTMRGQQTGDGGDFVKAAALYHAAIARSSVNDLNHGIENAIRVANELFLKHVLGLDHNVQKVEEGKHNKQLKEMRARIKIEMETIDQQLDPNYLHHDEDNQCMKEKEAKRSLAVRHLFERIASERKQFVSQLVEECILLMGPPPCKYALIGLGSQATELVTPYSDLEFAILVEDEGEECLRYFRTLTHFLHLKVVNLGETILPALGIRSLNDFYSEDPLDNWFYDSVTPRGVAFDGSMPRASKTPLGRQATTNKPPSELIRSPSNMVHLLQTDATVYMKEGYHLASILRNPCLIVGDLDLVNGYREIVCNVLTKDVGKLALMEAQDTLRENMGKYNKQEFTAKLIDVKKEIYRLPSLAVDCCALCSQVIPTSVWNTIDEMESKRIISADNAHHLRVLVSISAELRLRTYIANGGQNENLSALASLETPQEKDDTLSRLQTVFYISKSAQLFRYYYTAVPLKKALAKLQELTNRDNSQNVLQQLFTAVLFDDSPKVKGIMYMQLQDPKTAINNFEKALEMTSNMAHPANREQSEILAHLGMAYGDLGEYKKAASLHEEGLQKCRTAHGLTTAHLDIVIGLNNLGISLGELGKHKEALSYHEQALQLLKNMYGPNLPNYDIVVFSLEDIAGTWQSLGDYKKAISFYEQALKMVRTSNDHSTTDPIIAGLLSNLGSSCDYMGDHQKAISCHEEALQMRRAIYGKSTAHSDIATSLNNLGGAWGHLGDYDKAISYHEQALQIIRMIYGPVNDHPLIASALNNLGIAWQNLGDYSKAISYKEEVLQMRKVVYGQTKAHPHVAESLSSLGTVWYDIGDYKKAIRYHEQALEMELAIYGQGAAHPSIAGSLSNLESTWSRLGEYSKAIIYGKQALDMRRAVFGQDTAHPDIASSLNNLGILYNELGDHRKALMFCEESLQMRRKIYGMTENVDIAASLMNIAYTWSSLEYHKKAISHIEEALQIYRTVFGPSTVHSFIATCLNNIGEAWRGLGDHRKAILYCEEALRTFRTIHGHSIPHHDIASTLTNVGLLVWYDQGDLSKAMSYLLEALQMFRSIYGQSTPHRGTANALNNLGVVWNDQGDHRKAISYHEEALQNYRAIYGEKTDHSQIIGSLKSLGAAWNNQGDYRKAVSYYEEALQMYRGNGQRTQKCHLDIADALNDMGSIWCNWEDYKKAISYHNEALQMYRHIYGQSTAHADIATSLKFLGSDWHYHGDYKKAISYLDEALQMYRSIYGPSAEHSNIADSLQRLGLAWEGQGYHQKCISYHEEALQMYRKIYGNQSPAHPDIASSLNNLGSAWNRAGEHRKAISYQEEALLMFISVYGQSTAHSDIAKTLHDLGRALHDQGDHGKAIGYYEQALQMLKSVNGQIAHPHIANLLHELGSVWHDQGDHEKAIGYYEQALQMFRSAHGQSKAHPDIAKTLSNLGLAWDSLGDSRQAITFQEEALQMHRSIYDQTTAHPEIATILSNLGSAWSNLGDHKKSSTCYEESLKIYRAIYGQSTPHPDIATMLSTLGTVCRQMHAYEKALNYSEDALQMWRDIFGQTAVHDQIARSLYDVGAAWFYLKLHVDKDKDYTKAICYFEEEISMRKTICSHDATDPDIADTLAILGAACLFHDDVVKAYDIYRQALVMMRQIYQDESHPKVQNVKSNMAEIMKIIKNMSKK</sequence>
<dbReference type="InterPro" id="IPR019734">
    <property type="entry name" value="TPR_rpt"/>
</dbReference>
<keyword evidence="1" id="KW-0802">TPR repeat</keyword>
<feature type="repeat" description="TPR" evidence="1">
    <location>
        <begin position="999"/>
        <end position="1032"/>
    </location>
</feature>
<dbReference type="Pfam" id="PF03445">
    <property type="entry name" value="DUF294"/>
    <property type="match status" value="1"/>
</dbReference>
<proteinExistence type="predicted"/>
<organism>
    <name type="scientific">Branchiostoma floridae</name>
    <name type="common">Florida lancelet</name>
    <name type="synonym">Amphioxus</name>
    <dbReference type="NCBI Taxonomy" id="7739"/>
    <lineage>
        <taxon>Eukaryota</taxon>
        <taxon>Metazoa</taxon>
        <taxon>Chordata</taxon>
        <taxon>Cephalochordata</taxon>
        <taxon>Leptocardii</taxon>
        <taxon>Amphioxiformes</taxon>
        <taxon>Branchiostomatidae</taxon>
        <taxon>Branchiostoma</taxon>
    </lineage>
</organism>
<dbReference type="PROSITE" id="PS50293">
    <property type="entry name" value="TPR_REGION"/>
    <property type="match status" value="2"/>
</dbReference>
<dbReference type="PANTHER" id="PTHR19959:SF119">
    <property type="entry name" value="FUNGAL LIPASE-LIKE DOMAIN-CONTAINING PROTEIN"/>
    <property type="match status" value="1"/>
</dbReference>
<feature type="region of interest" description="Disordered" evidence="2">
    <location>
        <begin position="482"/>
        <end position="504"/>
    </location>
</feature>
<feature type="domain" description="Protein-PII uridylyltransferase N-terminal" evidence="3">
    <location>
        <begin position="356"/>
        <end position="444"/>
    </location>
</feature>
<accession>C3Z2D2</accession>
<feature type="compositionally biased region" description="Polar residues" evidence="2">
    <location>
        <begin position="161"/>
        <end position="175"/>
    </location>
</feature>
<dbReference type="PROSITE" id="PS50005">
    <property type="entry name" value="TPR"/>
    <property type="match status" value="8"/>
</dbReference>
<dbReference type="Pfam" id="PF13176">
    <property type="entry name" value="TPR_7"/>
    <property type="match status" value="1"/>
</dbReference>
<dbReference type="InterPro" id="IPR011990">
    <property type="entry name" value="TPR-like_helical_dom_sf"/>
</dbReference>
<evidence type="ECO:0000259" key="3">
    <source>
        <dbReference type="Pfam" id="PF03445"/>
    </source>
</evidence>
<dbReference type="Gene3D" id="1.25.40.10">
    <property type="entry name" value="Tetratricopeptide repeat domain"/>
    <property type="match status" value="9"/>
</dbReference>
<feature type="repeat" description="TPR" evidence="1">
    <location>
        <begin position="1131"/>
        <end position="1164"/>
    </location>
</feature>
<feature type="repeat" description="TPR" evidence="1">
    <location>
        <begin position="1440"/>
        <end position="1473"/>
    </location>
</feature>
<evidence type="ECO:0000256" key="2">
    <source>
        <dbReference type="SAM" id="MobiDB-lite"/>
    </source>
</evidence>
<dbReference type="InterPro" id="IPR005105">
    <property type="entry name" value="GlnD_Uridyltrans_N"/>
</dbReference>
<feature type="repeat" description="TPR" evidence="1">
    <location>
        <begin position="955"/>
        <end position="988"/>
    </location>
</feature>
<evidence type="ECO:0000256" key="1">
    <source>
        <dbReference type="PROSITE-ProRule" id="PRU00339"/>
    </source>
</evidence>
<evidence type="ECO:0000313" key="4">
    <source>
        <dbReference type="EMBL" id="EEN53183.1"/>
    </source>
</evidence>
<reference evidence="4" key="1">
    <citation type="journal article" date="2008" name="Nature">
        <title>The amphioxus genome and the evolution of the chordate karyotype.</title>
        <authorList>
            <consortium name="US DOE Joint Genome Institute (JGI-PGF)"/>
            <person name="Putnam N.H."/>
            <person name="Butts T."/>
            <person name="Ferrier D.E.K."/>
            <person name="Furlong R.F."/>
            <person name="Hellsten U."/>
            <person name="Kawashima T."/>
            <person name="Robinson-Rechavi M."/>
            <person name="Shoguchi E."/>
            <person name="Terry A."/>
            <person name="Yu J.-K."/>
            <person name="Benito-Gutierrez E.L."/>
            <person name="Dubchak I."/>
            <person name="Garcia-Fernandez J."/>
            <person name="Gibson-Brown J.J."/>
            <person name="Grigoriev I.V."/>
            <person name="Horton A.C."/>
            <person name="de Jong P.J."/>
            <person name="Jurka J."/>
            <person name="Kapitonov V.V."/>
            <person name="Kohara Y."/>
            <person name="Kuroki Y."/>
            <person name="Lindquist E."/>
            <person name="Lucas S."/>
            <person name="Osoegawa K."/>
            <person name="Pennacchio L.A."/>
            <person name="Salamov A.A."/>
            <person name="Satou Y."/>
            <person name="Sauka-Spengler T."/>
            <person name="Schmutz J."/>
            <person name="Shin-I T."/>
            <person name="Toyoda A."/>
            <person name="Bronner-Fraser M."/>
            <person name="Fujiyama A."/>
            <person name="Holland L.Z."/>
            <person name="Holland P.W.H."/>
            <person name="Satoh N."/>
            <person name="Rokhsar D.S."/>
        </authorList>
    </citation>
    <scope>NUCLEOTIDE SEQUENCE [LARGE SCALE GENOMIC DNA]</scope>
    <source>
        <strain evidence="4">S238N-H82</strain>
        <tissue evidence="4">Testes</tissue>
    </source>
</reference>